<evidence type="ECO:0000313" key="3">
    <source>
        <dbReference type="Proteomes" id="UP000234323"/>
    </source>
</evidence>
<organism evidence="2 3">
    <name type="scientific">Rhizophagus irregularis</name>
    <dbReference type="NCBI Taxonomy" id="588596"/>
    <lineage>
        <taxon>Eukaryota</taxon>
        <taxon>Fungi</taxon>
        <taxon>Fungi incertae sedis</taxon>
        <taxon>Mucoromycota</taxon>
        <taxon>Glomeromycotina</taxon>
        <taxon>Glomeromycetes</taxon>
        <taxon>Glomerales</taxon>
        <taxon>Glomeraceae</taxon>
        <taxon>Rhizophagus</taxon>
    </lineage>
</organism>
<sequence>MTTSPATILNMSPFVVTSSENLTPDEIRSLLFNVDCSLEIPIDDFNKNWWPLITNIWTKWTSYKHVNGDVWKVFACRLMKFWELSTRQKENVPISWLVSLKIVQVERYKNSPNHAHLLLKCDRIKRPQVIRTLVEKEAIKNYTPPAIASAVREYATKELGLGTSVSELKRQEVANIKYKIRGPMEKIFIGDSNLMLDISQCMSYLIEKEYKVERYSTHQSSKGIVFAHLEQIKKLEQYGWLILIDSTHKTNRYDWRLFTLYIRDTYGCWDVGAHFFVSNESCETVSQALKIIRNNYCHWSPRYILSDQSSIEAKSIKKAFPGINGGEQECEVILCVVHIMRLWMSKIYDKKTWDIMVAAMHKRTKIGCKKLIQEAIDNCAVSSIQNYIKRNYIKNTERWTLWARQHSPLLLQVTSTNPLESYYSEIKRLTSSKHGLIGAVQNIVNIDLKKRSDSEKVAFDFRTKKISAHGIEDDIIEEIHKFPFPFQRLIVKEACAVMNRLEKGKGAPGLTSLDCHCLFRNRYLLLCKHIFHEHMYGNTKLLTADVWEMFQGMFEKSGFEVYESRESVITFVQTEKQKEVENRRLTVAELTERVCDKYWRVEEMGDVRRTEAYISMLETSINPIISQFENK</sequence>
<name>A0A2I1GV88_9GLOM</name>
<dbReference type="VEuPathDB" id="FungiDB:RhiirA1_472440"/>
<dbReference type="Pfam" id="PF21056">
    <property type="entry name" value="ZSWIM1-3_RNaseH-like"/>
    <property type="match status" value="1"/>
</dbReference>
<evidence type="ECO:0000313" key="2">
    <source>
        <dbReference type="EMBL" id="PKY50444.1"/>
    </source>
</evidence>
<dbReference type="VEuPathDB" id="FungiDB:RhiirFUN_013487"/>
<feature type="domain" description="ZSWIM1/3 RNaseH-like" evidence="1">
    <location>
        <begin position="218"/>
        <end position="322"/>
    </location>
</feature>
<dbReference type="Proteomes" id="UP000234323">
    <property type="component" value="Unassembled WGS sequence"/>
</dbReference>
<comment type="caution">
    <text evidence="2">The sequence shown here is derived from an EMBL/GenBank/DDBJ whole genome shotgun (WGS) entry which is preliminary data.</text>
</comment>
<dbReference type="PANTHER" id="PTHR31569:SF4">
    <property type="entry name" value="SWIM-TYPE DOMAIN-CONTAINING PROTEIN"/>
    <property type="match status" value="1"/>
</dbReference>
<gene>
    <name evidence="2" type="ORF">RhiirA4_530350</name>
</gene>
<proteinExistence type="predicted"/>
<evidence type="ECO:0000259" key="1">
    <source>
        <dbReference type="Pfam" id="PF21056"/>
    </source>
</evidence>
<accession>A0A2I1GV88</accession>
<dbReference type="AlphaFoldDB" id="A0A2I1GV88"/>
<keyword evidence="3" id="KW-1185">Reference proteome</keyword>
<dbReference type="VEuPathDB" id="FungiDB:FUN_010005"/>
<dbReference type="EMBL" id="LLXI01000878">
    <property type="protein sequence ID" value="PKY50444.1"/>
    <property type="molecule type" value="Genomic_DNA"/>
</dbReference>
<dbReference type="PANTHER" id="PTHR31569">
    <property type="entry name" value="SWIM-TYPE DOMAIN-CONTAINING PROTEIN"/>
    <property type="match status" value="1"/>
</dbReference>
<dbReference type="InterPro" id="IPR052579">
    <property type="entry name" value="Zinc_finger_SWIM"/>
</dbReference>
<dbReference type="VEuPathDB" id="FungiDB:RhiirFUN_013488"/>
<dbReference type="InterPro" id="IPR048324">
    <property type="entry name" value="ZSWIM1-3_RNaseH-like"/>
</dbReference>
<protein>
    <recommendedName>
        <fullName evidence="1">ZSWIM1/3 RNaseH-like domain-containing protein</fullName>
    </recommendedName>
</protein>
<reference evidence="2 3" key="1">
    <citation type="submission" date="2015-10" db="EMBL/GenBank/DDBJ databases">
        <title>Genome analyses suggest a sexual origin of heterokaryosis in a supposedly ancient asexual fungus.</title>
        <authorList>
            <person name="Ropars J."/>
            <person name="Sedzielewska K."/>
            <person name="Noel J."/>
            <person name="Charron P."/>
            <person name="Farinelli L."/>
            <person name="Marton T."/>
            <person name="Kruger M."/>
            <person name="Pelin A."/>
            <person name="Brachmann A."/>
            <person name="Corradi N."/>
        </authorList>
    </citation>
    <scope>NUCLEOTIDE SEQUENCE [LARGE SCALE GENOMIC DNA]</scope>
    <source>
        <strain evidence="2 3">A4</strain>
    </source>
</reference>